<dbReference type="WBParaSite" id="GPLIN_000804500">
    <property type="protein sequence ID" value="GPLIN_000804500"/>
    <property type="gene ID" value="GPLIN_000804500"/>
</dbReference>
<keyword evidence="5" id="KW-0732">Signal</keyword>
<dbReference type="Proteomes" id="UP000050741">
    <property type="component" value="Unassembled WGS sequence"/>
</dbReference>
<proteinExistence type="predicted"/>
<accession>A0A183C5A0</accession>
<dbReference type="Pfam" id="PF01094">
    <property type="entry name" value="ANF_receptor"/>
    <property type="match status" value="1"/>
</dbReference>
<dbReference type="GO" id="GO:0007165">
    <property type="term" value="P:signal transduction"/>
    <property type="evidence" value="ECO:0007669"/>
    <property type="project" value="TreeGrafter"/>
</dbReference>
<dbReference type="InterPro" id="IPR052612">
    <property type="entry name" value="ANP_Clearance_Receptor"/>
</dbReference>
<keyword evidence="2" id="KW-0812">Transmembrane</keyword>
<keyword evidence="7" id="KW-1185">Reference proteome</keyword>
<evidence type="ECO:0000259" key="6">
    <source>
        <dbReference type="Pfam" id="PF01094"/>
    </source>
</evidence>
<dbReference type="SUPFAM" id="SSF53822">
    <property type="entry name" value="Periplasmic binding protein-like I"/>
    <property type="match status" value="1"/>
</dbReference>
<dbReference type="Gene3D" id="3.40.50.2300">
    <property type="match status" value="1"/>
</dbReference>
<keyword evidence="3" id="KW-1133">Transmembrane helix</keyword>
<evidence type="ECO:0000313" key="7">
    <source>
        <dbReference type="Proteomes" id="UP000050741"/>
    </source>
</evidence>
<comment type="subcellular location">
    <subcellularLocation>
        <location evidence="1">Membrane</location>
    </subcellularLocation>
</comment>
<evidence type="ECO:0000256" key="4">
    <source>
        <dbReference type="ARBA" id="ARBA00023136"/>
    </source>
</evidence>
<evidence type="ECO:0000256" key="1">
    <source>
        <dbReference type="ARBA" id="ARBA00004370"/>
    </source>
</evidence>
<evidence type="ECO:0000256" key="3">
    <source>
        <dbReference type="ARBA" id="ARBA00022989"/>
    </source>
</evidence>
<evidence type="ECO:0000313" key="8">
    <source>
        <dbReference type="WBParaSite" id="GPLIN_000804500"/>
    </source>
</evidence>
<feature type="domain" description="Receptor ligand binding region" evidence="6">
    <location>
        <begin position="56"/>
        <end position="178"/>
    </location>
</feature>
<dbReference type="PANTHER" id="PTHR44755:SF8">
    <property type="entry name" value="RECEPTOR LIGAND BINDING REGION DOMAIN-CONTAINING PROTEIN"/>
    <property type="match status" value="1"/>
</dbReference>
<dbReference type="PANTHER" id="PTHR44755">
    <property type="entry name" value="NATRIURETIC PEPTIDE RECEPTOR 3-RELATED"/>
    <property type="match status" value="1"/>
</dbReference>
<evidence type="ECO:0000256" key="5">
    <source>
        <dbReference type="SAM" id="SignalP"/>
    </source>
</evidence>
<feature type="chain" id="PRO_5008147073" evidence="5">
    <location>
        <begin position="31"/>
        <end position="198"/>
    </location>
</feature>
<keyword evidence="4" id="KW-0472">Membrane</keyword>
<dbReference type="GO" id="GO:0016020">
    <property type="term" value="C:membrane"/>
    <property type="evidence" value="ECO:0007669"/>
    <property type="project" value="UniProtKB-SubCell"/>
</dbReference>
<protein>
    <submittedName>
        <fullName evidence="8">ANF_receptor domain-containing protein</fullName>
    </submittedName>
</protein>
<reference evidence="8" key="2">
    <citation type="submission" date="2016-06" db="UniProtKB">
        <authorList>
            <consortium name="WormBaseParasite"/>
        </authorList>
    </citation>
    <scope>IDENTIFICATION</scope>
</reference>
<dbReference type="GO" id="GO:0038023">
    <property type="term" value="F:signaling receptor activity"/>
    <property type="evidence" value="ECO:0007669"/>
    <property type="project" value="TreeGrafter"/>
</dbReference>
<dbReference type="GO" id="GO:0017046">
    <property type="term" value="F:peptide hormone binding"/>
    <property type="evidence" value="ECO:0007669"/>
    <property type="project" value="TreeGrafter"/>
</dbReference>
<sequence>MPQFLGEMKGAHFRILPLLLSLKCSLIVFCQQTTENAIKIAHLQPNNPNIIHEPLVLKMCANDLKERNLLPEGLNLQVYTMESCNRFSGVEHAAYLHYLRNASVYFGPGCNNEMLIIGRLVSRWNVPIVAHLSGDDALADRNVFDTLGSVALTSATEMARATITFLHLYGWKQALYLYGTIFSNFLFLCGRLASSAQA</sequence>
<dbReference type="InterPro" id="IPR001828">
    <property type="entry name" value="ANF_lig-bd_rcpt"/>
</dbReference>
<evidence type="ECO:0000256" key="2">
    <source>
        <dbReference type="ARBA" id="ARBA00022692"/>
    </source>
</evidence>
<organism evidence="7 8">
    <name type="scientific">Globodera pallida</name>
    <name type="common">Potato cyst nematode worm</name>
    <name type="synonym">Heterodera pallida</name>
    <dbReference type="NCBI Taxonomy" id="36090"/>
    <lineage>
        <taxon>Eukaryota</taxon>
        <taxon>Metazoa</taxon>
        <taxon>Ecdysozoa</taxon>
        <taxon>Nematoda</taxon>
        <taxon>Chromadorea</taxon>
        <taxon>Rhabditida</taxon>
        <taxon>Tylenchina</taxon>
        <taxon>Tylenchomorpha</taxon>
        <taxon>Tylenchoidea</taxon>
        <taxon>Heteroderidae</taxon>
        <taxon>Heteroderinae</taxon>
        <taxon>Globodera</taxon>
    </lineage>
</organism>
<name>A0A183C5A0_GLOPA</name>
<dbReference type="AlphaFoldDB" id="A0A183C5A0"/>
<feature type="signal peptide" evidence="5">
    <location>
        <begin position="1"/>
        <end position="30"/>
    </location>
</feature>
<dbReference type="InterPro" id="IPR028082">
    <property type="entry name" value="Peripla_BP_I"/>
</dbReference>
<reference evidence="7" key="1">
    <citation type="submission" date="2014-05" db="EMBL/GenBank/DDBJ databases">
        <title>The genome and life-stage specific transcriptomes of Globodera pallida elucidate key aspects of plant parasitism by a cyst nematode.</title>
        <authorList>
            <person name="Cotton J.A."/>
            <person name="Lilley C.J."/>
            <person name="Jones L.M."/>
            <person name="Kikuchi T."/>
            <person name="Reid A.J."/>
            <person name="Thorpe P."/>
            <person name="Tsai I.J."/>
            <person name="Beasley H."/>
            <person name="Blok V."/>
            <person name="Cock P.J.A."/>
            <person name="Van den Akker S.E."/>
            <person name="Holroyd N."/>
            <person name="Hunt M."/>
            <person name="Mantelin S."/>
            <person name="Naghra H."/>
            <person name="Pain A."/>
            <person name="Palomares-Rius J.E."/>
            <person name="Zarowiecki M."/>
            <person name="Berriman M."/>
            <person name="Jones J.T."/>
            <person name="Urwin P.E."/>
        </authorList>
    </citation>
    <scope>NUCLEOTIDE SEQUENCE [LARGE SCALE GENOMIC DNA]</scope>
    <source>
        <strain evidence="7">Lindley</strain>
    </source>
</reference>